<comment type="subcellular location">
    <subcellularLocation>
        <location evidence="1">Cell membrane</location>
        <topology evidence="1">Lipid-anchor</topology>
    </subcellularLocation>
</comment>
<dbReference type="InterPro" id="IPR000914">
    <property type="entry name" value="SBP_5_dom"/>
</dbReference>
<comment type="caution">
    <text evidence="5">The sequence shown here is derived from an EMBL/GenBank/DDBJ whole genome shotgun (WGS) entry which is preliminary data.</text>
</comment>
<reference evidence="5 6" key="1">
    <citation type="journal article" date="2019" name="Nat. Microbiol.">
        <title>Mediterranean grassland soil C-N compound turnover is dependent on rainfall and depth, and is mediated by genomically divergent microorganisms.</title>
        <authorList>
            <person name="Diamond S."/>
            <person name="Andeer P.F."/>
            <person name="Li Z."/>
            <person name="Crits-Christoph A."/>
            <person name="Burstein D."/>
            <person name="Anantharaman K."/>
            <person name="Lane K.R."/>
            <person name="Thomas B.C."/>
            <person name="Pan C."/>
            <person name="Northen T.R."/>
            <person name="Banfield J.F."/>
        </authorList>
    </citation>
    <scope>NUCLEOTIDE SEQUENCE [LARGE SCALE GENOMIC DNA]</scope>
    <source>
        <strain evidence="5">NP_3</strain>
    </source>
</reference>
<evidence type="ECO:0000313" key="6">
    <source>
        <dbReference type="Proteomes" id="UP000318509"/>
    </source>
</evidence>
<keyword evidence="3" id="KW-1133">Transmembrane helix</keyword>
<dbReference type="SUPFAM" id="SSF53850">
    <property type="entry name" value="Periplasmic binding protein-like II"/>
    <property type="match status" value="1"/>
</dbReference>
<evidence type="ECO:0000256" key="1">
    <source>
        <dbReference type="ARBA" id="ARBA00004193"/>
    </source>
</evidence>
<dbReference type="GO" id="GO:1904680">
    <property type="term" value="F:peptide transmembrane transporter activity"/>
    <property type="evidence" value="ECO:0007669"/>
    <property type="project" value="TreeGrafter"/>
</dbReference>
<evidence type="ECO:0000313" key="5">
    <source>
        <dbReference type="EMBL" id="TMI90065.1"/>
    </source>
</evidence>
<dbReference type="Gene3D" id="3.10.105.10">
    <property type="entry name" value="Dipeptide-binding Protein, Domain 3"/>
    <property type="match status" value="1"/>
</dbReference>
<dbReference type="Pfam" id="PF00496">
    <property type="entry name" value="SBP_bac_5"/>
    <property type="match status" value="1"/>
</dbReference>
<dbReference type="InterPro" id="IPR023765">
    <property type="entry name" value="SBP_5_CS"/>
</dbReference>
<feature type="domain" description="Solute-binding protein family 5" evidence="4">
    <location>
        <begin position="195"/>
        <end position="549"/>
    </location>
</feature>
<keyword evidence="2" id="KW-0732">Signal</keyword>
<dbReference type="Gene3D" id="3.90.76.10">
    <property type="entry name" value="Dipeptide-binding Protein, Domain 1"/>
    <property type="match status" value="1"/>
</dbReference>
<dbReference type="PANTHER" id="PTHR30290">
    <property type="entry name" value="PERIPLASMIC BINDING COMPONENT OF ABC TRANSPORTER"/>
    <property type="match status" value="1"/>
</dbReference>
<dbReference type="GO" id="GO:0015833">
    <property type="term" value="P:peptide transport"/>
    <property type="evidence" value="ECO:0007669"/>
    <property type="project" value="TreeGrafter"/>
</dbReference>
<organism evidence="5 6">
    <name type="scientific">Candidatus Segetimicrobium genomatis</name>
    <dbReference type="NCBI Taxonomy" id="2569760"/>
    <lineage>
        <taxon>Bacteria</taxon>
        <taxon>Bacillati</taxon>
        <taxon>Candidatus Sysuimicrobiota</taxon>
        <taxon>Candidatus Sysuimicrobiia</taxon>
        <taxon>Candidatus Sysuimicrobiales</taxon>
        <taxon>Candidatus Segetimicrobiaceae</taxon>
        <taxon>Candidatus Segetimicrobium</taxon>
    </lineage>
</organism>
<dbReference type="PANTHER" id="PTHR30290:SF38">
    <property type="entry name" value="D,D-DIPEPTIDE-BINDING PERIPLASMIC PROTEIN DDPA-RELATED"/>
    <property type="match status" value="1"/>
</dbReference>
<keyword evidence="3" id="KW-0472">Membrane</keyword>
<evidence type="ECO:0000259" key="4">
    <source>
        <dbReference type="Pfam" id="PF00496"/>
    </source>
</evidence>
<keyword evidence="3" id="KW-0812">Transmembrane</keyword>
<feature type="transmembrane region" description="Helical" evidence="3">
    <location>
        <begin position="123"/>
        <end position="142"/>
    </location>
</feature>
<dbReference type="Gene3D" id="3.40.190.10">
    <property type="entry name" value="Periplasmic binding protein-like II"/>
    <property type="match status" value="1"/>
</dbReference>
<evidence type="ECO:0000256" key="3">
    <source>
        <dbReference type="SAM" id="Phobius"/>
    </source>
</evidence>
<protein>
    <submittedName>
        <fullName evidence="5">ABC transporter substrate-binding protein</fullName>
    </submittedName>
</protein>
<sequence length="635" mass="69958">MSRPTRNPRIEDPGRRHSLVPKPIPVTFGLLLGSIGLTLGRNGFQGPRTITPKHRATSLVAAALRAERAPRAPIDPGCGARVYFKGEDDGDLRGATGGRPVADDARLYERGDGRNRLMRSRKVLESALILPVVAALAGSLVFSTSAAPRRGGALRVAEIGEPLTLDTVATTADLTSIITLPIFEELFTFDAGWRIEPLLAESYARSPDGRTYTFALRKNVPFHNGKEMTADDVVASLERWGKVSPRGASVYKKVESTTAVDKYTVALKLKEPFAPLLSFIALPNGAAAIMPKEVVDSTGSGPLKQYIGTGPYKFAEWIPDRHVKLVRFDNYAARPEAPNGYAGRREALADEVFFYPVSQVATRIAGVQSGDYDLADGINQDAYAQLAKDPRVTPGLIKPGTFLTFFINKKQGIMTNEKLRQAVEVALDMQPIMKATFGNPELYSLGPSIYPQGTPWYTTAGSEMYNLHDAARAKQLMQEGGYTGEPVRWLTTQQYDYMFKSTVVAAAQLQHVGFKVDMQVLEWAGVLDHRAKPADYDLFTTSHGFVPDPALITVFNSAYPGWWDSPEKNKLFDEFNQTADPAARIRFWPRLQALLYTQAPLVRPGEFYGVVLASKALEGFRPSYWLIVWNLPAVK</sequence>
<dbReference type="AlphaFoldDB" id="A0A537K2Q2"/>
<dbReference type="EMBL" id="VBAK01000115">
    <property type="protein sequence ID" value="TMI90065.1"/>
    <property type="molecule type" value="Genomic_DNA"/>
</dbReference>
<name>A0A537K2Q2_9BACT</name>
<dbReference type="GO" id="GO:0005886">
    <property type="term" value="C:plasma membrane"/>
    <property type="evidence" value="ECO:0007669"/>
    <property type="project" value="UniProtKB-SubCell"/>
</dbReference>
<accession>A0A537K2Q2</accession>
<proteinExistence type="predicted"/>
<evidence type="ECO:0000256" key="2">
    <source>
        <dbReference type="ARBA" id="ARBA00022729"/>
    </source>
</evidence>
<dbReference type="Proteomes" id="UP000318509">
    <property type="component" value="Unassembled WGS sequence"/>
</dbReference>
<dbReference type="InterPro" id="IPR039424">
    <property type="entry name" value="SBP_5"/>
</dbReference>
<gene>
    <name evidence="5" type="ORF">E6H00_07680</name>
</gene>
<dbReference type="PROSITE" id="PS01040">
    <property type="entry name" value="SBP_BACTERIAL_5"/>
    <property type="match status" value="1"/>
</dbReference>
<dbReference type="CDD" id="cd08502">
    <property type="entry name" value="PBP2_NikA_DppA_OppA_like_16"/>
    <property type="match status" value="1"/>
</dbReference>